<evidence type="ECO:0000256" key="2">
    <source>
        <dbReference type="ARBA" id="ARBA00016956"/>
    </source>
</evidence>
<dbReference type="NCBIfam" id="TIGR00116">
    <property type="entry name" value="tsf"/>
    <property type="match status" value="1"/>
</dbReference>
<dbReference type="PANTHER" id="PTHR11741">
    <property type="entry name" value="ELONGATION FACTOR TS"/>
    <property type="match status" value="1"/>
</dbReference>
<dbReference type="EMBL" id="CP115156">
    <property type="protein sequence ID" value="WBL31463.1"/>
    <property type="molecule type" value="Genomic_DNA"/>
</dbReference>
<dbReference type="PANTHER" id="PTHR11741:SF0">
    <property type="entry name" value="ELONGATION FACTOR TS, MITOCHONDRIAL"/>
    <property type="match status" value="1"/>
</dbReference>
<dbReference type="InterPro" id="IPR036402">
    <property type="entry name" value="EF-Ts_dimer_sf"/>
</dbReference>
<organism evidence="9 10">
    <name type="scientific">Candidatus Phytoplasma sacchari</name>
    <dbReference type="NCBI Taxonomy" id="2609813"/>
    <lineage>
        <taxon>Bacteria</taxon>
        <taxon>Bacillati</taxon>
        <taxon>Mycoplasmatota</taxon>
        <taxon>Mollicutes</taxon>
        <taxon>Acholeplasmatales</taxon>
        <taxon>Acholeplasmataceae</taxon>
        <taxon>Candidatus Phytoplasma</taxon>
        <taxon>16SrXI (Rice yellow dwarf group)</taxon>
    </lineage>
</organism>
<gene>
    <name evidence="7 9" type="primary">tsf</name>
    <name evidence="9" type="ORF">O7R10_00120</name>
</gene>
<dbReference type="CDD" id="cd14275">
    <property type="entry name" value="UBA_EF-Ts"/>
    <property type="match status" value="1"/>
</dbReference>
<evidence type="ECO:0000256" key="6">
    <source>
        <dbReference type="ARBA" id="ARBA00025453"/>
    </source>
</evidence>
<dbReference type="SUPFAM" id="SSF54713">
    <property type="entry name" value="Elongation factor Ts (EF-Ts), dimerisation domain"/>
    <property type="match status" value="1"/>
</dbReference>
<feature type="domain" description="Translation elongation factor EFTs/EF1B dimerisation" evidence="8">
    <location>
        <begin position="71"/>
        <end position="276"/>
    </location>
</feature>
<accession>A0ABY7M3K3</accession>
<evidence type="ECO:0000313" key="9">
    <source>
        <dbReference type="EMBL" id="WBL31463.1"/>
    </source>
</evidence>
<reference evidence="9" key="1">
    <citation type="submission" date="2022-12" db="EMBL/GenBank/DDBJ databases">
        <title>Genomic Characterization of Candidatus Phytoplasma sacchari in China.</title>
        <authorList>
            <person name="Zhang R.-Y."/>
        </authorList>
    </citation>
    <scope>NUCLEOTIDE SEQUENCE [LARGE SCALE GENOMIC DNA]</scope>
    <source>
        <strain evidence="9">SCWL1</strain>
    </source>
</reference>
<keyword evidence="5 7" id="KW-0648">Protein biosynthesis</keyword>
<comment type="function">
    <text evidence="6 7">Associates with the EF-Tu.GDP complex and induces the exchange of GDP to GTP. It remains bound to the aminoacyl-tRNA.EF-Tu.GTP complex up to the GTP hydrolysis stage on the ribosome.</text>
</comment>
<dbReference type="Gene3D" id="1.10.286.20">
    <property type="match status" value="1"/>
</dbReference>
<keyword evidence="4 7" id="KW-0251">Elongation factor</keyword>
<comment type="similarity">
    <text evidence="1 7">Belongs to the EF-Ts family.</text>
</comment>
<dbReference type="GO" id="GO:0003746">
    <property type="term" value="F:translation elongation factor activity"/>
    <property type="evidence" value="ECO:0007669"/>
    <property type="project" value="UniProtKB-KW"/>
</dbReference>
<dbReference type="Proteomes" id="UP001210120">
    <property type="component" value="Chromosome"/>
</dbReference>
<evidence type="ECO:0000256" key="1">
    <source>
        <dbReference type="ARBA" id="ARBA00005532"/>
    </source>
</evidence>
<sequence>MKITIEMIQKVRNQTRAGIVECKKALEKTNGNIDDSIFLIRKKMVSQNIDFDKEIELSEGLVNVSFRGNKAILFELNTETDFVSKSEFFLDFCKQLEEILFSLNFIELSIDVFLNSSFNGNKIKDIISEKIFILGERIVLKRIKIVYKQDKESFGIYKHYNKISCLVKLSNSCFEVEKEMPIHIAFFNPKFISKDKVDSVFIDKIKKEIMEEVIAENSKNPVKLLEKEINNRLESYLNEICLFEQYLYNDSNQKILDYLKNKNTDVIEFYRYQLGEKIK</sequence>
<evidence type="ECO:0000259" key="8">
    <source>
        <dbReference type="Pfam" id="PF00889"/>
    </source>
</evidence>
<keyword evidence="10" id="KW-1185">Reference proteome</keyword>
<dbReference type="Gene3D" id="1.10.8.10">
    <property type="entry name" value="DNA helicase RuvA subunit, C-terminal domain"/>
    <property type="match status" value="1"/>
</dbReference>
<feature type="region of interest" description="Involved in Mg(2+) ion dislocation from EF-Tu" evidence="7">
    <location>
        <begin position="80"/>
        <end position="83"/>
    </location>
</feature>
<name>A0ABY7M3K3_9MOLU</name>
<dbReference type="InterPro" id="IPR001816">
    <property type="entry name" value="Transl_elong_EFTs/EF1B"/>
</dbReference>
<dbReference type="InterPro" id="IPR014039">
    <property type="entry name" value="Transl_elong_EFTs/EF1B_dimer"/>
</dbReference>
<protein>
    <recommendedName>
        <fullName evidence="2 7">Elongation factor Ts</fullName>
        <shortName evidence="7">EF-Ts</shortName>
    </recommendedName>
</protein>
<dbReference type="InterPro" id="IPR009060">
    <property type="entry name" value="UBA-like_sf"/>
</dbReference>
<keyword evidence="3 7" id="KW-0963">Cytoplasm</keyword>
<evidence type="ECO:0000256" key="4">
    <source>
        <dbReference type="ARBA" id="ARBA00022768"/>
    </source>
</evidence>
<evidence type="ECO:0000256" key="5">
    <source>
        <dbReference type="ARBA" id="ARBA00022917"/>
    </source>
</evidence>
<dbReference type="Pfam" id="PF00889">
    <property type="entry name" value="EF_TS"/>
    <property type="match status" value="1"/>
</dbReference>
<evidence type="ECO:0000256" key="7">
    <source>
        <dbReference type="HAMAP-Rule" id="MF_00050"/>
    </source>
</evidence>
<dbReference type="SUPFAM" id="SSF46934">
    <property type="entry name" value="UBA-like"/>
    <property type="match status" value="1"/>
</dbReference>
<dbReference type="HAMAP" id="MF_00050">
    <property type="entry name" value="EF_Ts"/>
    <property type="match status" value="1"/>
</dbReference>
<evidence type="ECO:0000256" key="3">
    <source>
        <dbReference type="ARBA" id="ARBA00022490"/>
    </source>
</evidence>
<comment type="subcellular location">
    <subcellularLocation>
        <location evidence="7">Cytoplasm</location>
    </subcellularLocation>
</comment>
<proteinExistence type="inferred from homology"/>
<evidence type="ECO:0000313" key="10">
    <source>
        <dbReference type="Proteomes" id="UP001210120"/>
    </source>
</evidence>
<dbReference type="Gene3D" id="3.30.479.20">
    <property type="entry name" value="Elongation factor Ts, dimerisation domain"/>
    <property type="match status" value="2"/>
</dbReference>